<feature type="chain" id="PRO_5040492640" evidence="1">
    <location>
        <begin position="23"/>
        <end position="137"/>
    </location>
</feature>
<comment type="caution">
    <text evidence="2">The sequence shown here is derived from an EMBL/GenBank/DDBJ whole genome shotgun (WGS) entry which is preliminary data.</text>
</comment>
<keyword evidence="3" id="KW-1185">Reference proteome</keyword>
<evidence type="ECO:0000313" key="2">
    <source>
        <dbReference type="EMBL" id="KAJ6641232.1"/>
    </source>
</evidence>
<gene>
    <name evidence="2" type="ORF">Bhyg_06167</name>
</gene>
<dbReference type="OrthoDB" id="5949851at2759"/>
<evidence type="ECO:0000256" key="1">
    <source>
        <dbReference type="SAM" id="SignalP"/>
    </source>
</evidence>
<name>A0A9Q0S0Q4_9DIPT</name>
<feature type="signal peptide" evidence="1">
    <location>
        <begin position="1"/>
        <end position="22"/>
    </location>
</feature>
<accession>A0A9Q0S0Q4</accession>
<reference evidence="2" key="1">
    <citation type="submission" date="2022-07" db="EMBL/GenBank/DDBJ databases">
        <authorList>
            <person name="Trinca V."/>
            <person name="Uliana J.V.C."/>
            <person name="Torres T.T."/>
            <person name="Ward R.J."/>
            <person name="Monesi N."/>
        </authorList>
    </citation>
    <scope>NUCLEOTIDE SEQUENCE</scope>
    <source>
        <strain evidence="2">HSMRA1968</strain>
        <tissue evidence="2">Whole embryos</tissue>
    </source>
</reference>
<proteinExistence type="predicted"/>
<dbReference type="AlphaFoldDB" id="A0A9Q0S0Q4"/>
<dbReference type="Proteomes" id="UP001151699">
    <property type="component" value="Chromosome B"/>
</dbReference>
<dbReference type="EMBL" id="WJQU01000002">
    <property type="protein sequence ID" value="KAJ6641232.1"/>
    <property type="molecule type" value="Genomic_DNA"/>
</dbReference>
<keyword evidence="1" id="KW-0732">Signal</keyword>
<organism evidence="2 3">
    <name type="scientific">Pseudolycoriella hygida</name>
    <dbReference type="NCBI Taxonomy" id="35572"/>
    <lineage>
        <taxon>Eukaryota</taxon>
        <taxon>Metazoa</taxon>
        <taxon>Ecdysozoa</taxon>
        <taxon>Arthropoda</taxon>
        <taxon>Hexapoda</taxon>
        <taxon>Insecta</taxon>
        <taxon>Pterygota</taxon>
        <taxon>Neoptera</taxon>
        <taxon>Endopterygota</taxon>
        <taxon>Diptera</taxon>
        <taxon>Nematocera</taxon>
        <taxon>Sciaroidea</taxon>
        <taxon>Sciaridae</taxon>
        <taxon>Pseudolycoriella</taxon>
    </lineage>
</organism>
<sequence>MEIISLTIICLVIMIPIDRIGANCTMLDSRVSMHSNFKVNGWIDDDLLGDSDNQFVERADDNIDMDRLQNIIIQGLNLTRIPNVSKMNISHSEYTEKYNLYLDIIRRREQMEQQIDLTDPMYSMSAKKLFVFSQASM</sequence>
<evidence type="ECO:0000313" key="3">
    <source>
        <dbReference type="Proteomes" id="UP001151699"/>
    </source>
</evidence>
<protein>
    <submittedName>
        <fullName evidence="2">Uncharacterized protein</fullName>
    </submittedName>
</protein>